<organism evidence="1 2">
    <name type="scientific">Araneus ventricosus</name>
    <name type="common">Orbweaver spider</name>
    <name type="synonym">Epeira ventricosa</name>
    <dbReference type="NCBI Taxonomy" id="182803"/>
    <lineage>
        <taxon>Eukaryota</taxon>
        <taxon>Metazoa</taxon>
        <taxon>Ecdysozoa</taxon>
        <taxon>Arthropoda</taxon>
        <taxon>Chelicerata</taxon>
        <taxon>Arachnida</taxon>
        <taxon>Araneae</taxon>
        <taxon>Araneomorphae</taxon>
        <taxon>Entelegynae</taxon>
        <taxon>Araneoidea</taxon>
        <taxon>Araneidae</taxon>
        <taxon>Araneus</taxon>
    </lineage>
</organism>
<name>A0A4Y2KY82_ARAVE</name>
<accession>A0A4Y2KY82</accession>
<sequence>MVDNEDMIHAEVQVGKLYHNIVIRNLTLEEALLLFNELNSDSGLEDIYIELPDVAVVSDEDSAEEDEGGLTDNLSGHQLLANVEVSRKKTYRKDYLDSEDEGLANSATKKK</sequence>
<dbReference type="AlphaFoldDB" id="A0A4Y2KY82"/>
<protein>
    <submittedName>
        <fullName evidence="1">Uncharacterized protein</fullName>
    </submittedName>
</protein>
<comment type="caution">
    <text evidence="1">The sequence shown here is derived from an EMBL/GenBank/DDBJ whole genome shotgun (WGS) entry which is preliminary data.</text>
</comment>
<evidence type="ECO:0000313" key="2">
    <source>
        <dbReference type="Proteomes" id="UP000499080"/>
    </source>
</evidence>
<reference evidence="1 2" key="1">
    <citation type="journal article" date="2019" name="Sci. Rep.">
        <title>Orb-weaving spider Araneus ventricosus genome elucidates the spidroin gene catalogue.</title>
        <authorList>
            <person name="Kono N."/>
            <person name="Nakamura H."/>
            <person name="Ohtoshi R."/>
            <person name="Moran D.A.P."/>
            <person name="Shinohara A."/>
            <person name="Yoshida Y."/>
            <person name="Fujiwara M."/>
            <person name="Mori M."/>
            <person name="Tomita M."/>
            <person name="Arakawa K."/>
        </authorList>
    </citation>
    <scope>NUCLEOTIDE SEQUENCE [LARGE SCALE GENOMIC DNA]</scope>
</reference>
<dbReference type="EMBL" id="BGPR01005146">
    <property type="protein sequence ID" value="GBN07278.1"/>
    <property type="molecule type" value="Genomic_DNA"/>
</dbReference>
<proteinExistence type="predicted"/>
<dbReference type="Proteomes" id="UP000499080">
    <property type="component" value="Unassembled WGS sequence"/>
</dbReference>
<keyword evidence="2" id="KW-1185">Reference proteome</keyword>
<evidence type="ECO:0000313" key="1">
    <source>
        <dbReference type="EMBL" id="GBN07278.1"/>
    </source>
</evidence>
<gene>
    <name evidence="1" type="ORF">AVEN_58112_1</name>
</gene>